<evidence type="ECO:0000313" key="2">
    <source>
        <dbReference type="Proteomes" id="UP000551616"/>
    </source>
</evidence>
<reference evidence="1 2" key="1">
    <citation type="submission" date="2020-05" db="EMBL/GenBank/DDBJ databases">
        <title>Bremerella alba sp. nov., a novel planctomycete isolated from the surface of the macroalga Fucus spiralis.</title>
        <authorList>
            <person name="Godinho O."/>
            <person name="Botelho R."/>
            <person name="Albuquerque L."/>
            <person name="Wiegand S."/>
            <person name="Da Costa M.S."/>
            <person name="Lobo-Da-Cunha A."/>
            <person name="Jogler C."/>
            <person name="Lage O.M."/>
        </authorList>
    </citation>
    <scope>NUCLEOTIDE SEQUENCE [LARGE SCALE GENOMIC DNA]</scope>
    <source>
        <strain evidence="1 2">FF15</strain>
    </source>
</reference>
<dbReference type="Proteomes" id="UP000551616">
    <property type="component" value="Unassembled WGS sequence"/>
</dbReference>
<protein>
    <submittedName>
        <fullName evidence="1">Uncharacterized protein</fullName>
    </submittedName>
</protein>
<organism evidence="1 2">
    <name type="scientific">Bremerella alba</name>
    <dbReference type="NCBI Taxonomy" id="980252"/>
    <lineage>
        <taxon>Bacteria</taxon>
        <taxon>Pseudomonadati</taxon>
        <taxon>Planctomycetota</taxon>
        <taxon>Planctomycetia</taxon>
        <taxon>Pirellulales</taxon>
        <taxon>Pirellulaceae</taxon>
        <taxon>Bremerella</taxon>
    </lineage>
</organism>
<accession>A0A7V8V5B4</accession>
<comment type="caution">
    <text evidence="1">The sequence shown here is derived from an EMBL/GenBank/DDBJ whole genome shotgun (WGS) entry which is preliminary data.</text>
</comment>
<dbReference type="AlphaFoldDB" id="A0A7V8V5B4"/>
<dbReference type="EMBL" id="JABRWO010000005">
    <property type="protein sequence ID" value="MBA2114999.1"/>
    <property type="molecule type" value="Genomic_DNA"/>
</dbReference>
<evidence type="ECO:0000313" key="1">
    <source>
        <dbReference type="EMBL" id="MBA2114999.1"/>
    </source>
</evidence>
<gene>
    <name evidence="1" type="ORF">HOV93_21710</name>
</gene>
<proteinExistence type="predicted"/>
<name>A0A7V8V5B4_9BACT</name>
<sequence>MAHIRGRTSGSGGFILSPVEKGITIALEDGNDWHSVLIYQCDFERVVNEVIVGAVKRGNKIERQYFRVFWNHDTLLERHQERISFGQHDIAVDFLDRSGGLNATTFRNRPTGQDAVRQAR</sequence>
<keyword evidence="2" id="KW-1185">Reference proteome</keyword>